<dbReference type="STRING" id="1297617.IB211_00020c"/>
<dbReference type="GO" id="GO:0016829">
    <property type="term" value="F:lyase activity"/>
    <property type="evidence" value="ECO:0007669"/>
    <property type="project" value="UniProtKB-KW"/>
</dbReference>
<dbReference type="KEGG" id="ibu:IB211_00020c"/>
<dbReference type="Gene3D" id="3.10.180.10">
    <property type="entry name" value="2,3-Dihydroxybiphenyl 1,2-Dioxygenase, domain 1"/>
    <property type="match status" value="1"/>
</dbReference>
<dbReference type="PANTHER" id="PTHR36113:SF1">
    <property type="entry name" value="GLYOXALASE_BLEOMYCIN RESISTANCE PROTEIN_DIOXYGENASE"/>
    <property type="match status" value="1"/>
</dbReference>
<dbReference type="InterPro" id="IPR051332">
    <property type="entry name" value="Fosfomycin_Res_Enzymes"/>
</dbReference>
<dbReference type="PANTHER" id="PTHR36113">
    <property type="entry name" value="LYASE, PUTATIVE-RELATED-RELATED"/>
    <property type="match status" value="1"/>
</dbReference>
<sequence>MRPHIDHVELTVSDLSRAERFYDALLPLLGFDLRHKGRGDFSDFDHTEIDYATADFSLGLVSPRPELAGEGVCRRKPGALHHLAFAADSREEVDRLFAQVRAIPGVRIRTPPRCYPEYTPDYYAFFFYDTEGIEVEIVHFARKRYFL</sequence>
<reference evidence="2 3" key="1">
    <citation type="journal article" date="2015" name="Nat. Commun.">
        <title>Production of butyrate from lysine and the Amadori product fructoselysine by a human gut commensal.</title>
        <authorList>
            <person name="Bui T.P."/>
            <person name="Ritari J."/>
            <person name="Boeren S."/>
            <person name="de Waard P."/>
            <person name="Plugge C.M."/>
            <person name="de Vos W.M."/>
        </authorList>
    </citation>
    <scope>NUCLEOTIDE SEQUENCE [LARGE SCALE GENOMIC DNA]</scope>
    <source>
        <strain evidence="2 3">AF211</strain>
    </source>
</reference>
<name>A0A0S2W074_9FIRM</name>
<dbReference type="SUPFAM" id="SSF54593">
    <property type="entry name" value="Glyoxalase/Bleomycin resistance protein/Dihydroxybiphenyl dioxygenase"/>
    <property type="match status" value="1"/>
</dbReference>
<dbReference type="Pfam" id="PF00903">
    <property type="entry name" value="Glyoxalase"/>
    <property type="match status" value="1"/>
</dbReference>
<keyword evidence="3" id="KW-1185">Reference proteome</keyword>
<dbReference type="Proteomes" id="UP000064844">
    <property type="component" value="Chromosome"/>
</dbReference>
<dbReference type="EMBL" id="CP011307">
    <property type="protein sequence ID" value="ALP92416.1"/>
    <property type="molecule type" value="Genomic_DNA"/>
</dbReference>
<organism evidence="2 3">
    <name type="scientific">Intestinimonas butyriciproducens</name>
    <dbReference type="NCBI Taxonomy" id="1297617"/>
    <lineage>
        <taxon>Bacteria</taxon>
        <taxon>Bacillati</taxon>
        <taxon>Bacillota</taxon>
        <taxon>Clostridia</taxon>
        <taxon>Eubacteriales</taxon>
        <taxon>Intestinimonas</taxon>
    </lineage>
</organism>
<proteinExistence type="predicted"/>
<dbReference type="RefSeq" id="WP_058116700.1">
    <property type="nucleotide sequence ID" value="NZ_CP011307.1"/>
</dbReference>
<keyword evidence="2" id="KW-0456">Lyase</keyword>
<protein>
    <submittedName>
        <fullName evidence="2">Lactoylglutathione lyase</fullName>
    </submittedName>
</protein>
<evidence type="ECO:0000259" key="1">
    <source>
        <dbReference type="PROSITE" id="PS51819"/>
    </source>
</evidence>
<feature type="domain" description="VOC" evidence="1">
    <location>
        <begin position="4"/>
        <end position="140"/>
    </location>
</feature>
<accession>A0A0S2W074</accession>
<dbReference type="PROSITE" id="PS51819">
    <property type="entry name" value="VOC"/>
    <property type="match status" value="1"/>
</dbReference>
<gene>
    <name evidence="2" type="ORF">IB211_00020c</name>
</gene>
<dbReference type="AlphaFoldDB" id="A0A0S2W074"/>
<dbReference type="InterPro" id="IPR037523">
    <property type="entry name" value="VOC_core"/>
</dbReference>
<dbReference type="InterPro" id="IPR029068">
    <property type="entry name" value="Glyas_Bleomycin-R_OHBP_Dase"/>
</dbReference>
<dbReference type="PATRIC" id="fig|1297617.4.peg.19"/>
<evidence type="ECO:0000313" key="3">
    <source>
        <dbReference type="Proteomes" id="UP000064844"/>
    </source>
</evidence>
<dbReference type="InterPro" id="IPR004360">
    <property type="entry name" value="Glyas_Fos-R_dOase_dom"/>
</dbReference>
<reference evidence="3" key="2">
    <citation type="submission" date="2015-04" db="EMBL/GenBank/DDBJ databases">
        <title>A butyrogenic pathway from the amino acid lysine in a human gut commensal.</title>
        <authorList>
            <person name="de Vos W.M."/>
            <person name="Bui N.T.P."/>
            <person name="Plugge C.M."/>
            <person name="Ritari J."/>
        </authorList>
    </citation>
    <scope>NUCLEOTIDE SEQUENCE [LARGE SCALE GENOMIC DNA]</scope>
    <source>
        <strain evidence="3">AF211</strain>
    </source>
</reference>
<evidence type="ECO:0000313" key="2">
    <source>
        <dbReference type="EMBL" id="ALP92416.1"/>
    </source>
</evidence>